<accession>A0A7S3JNV6</accession>
<keyword evidence="2" id="KW-0732">Signal</keyword>
<evidence type="ECO:0000256" key="2">
    <source>
        <dbReference type="SAM" id="SignalP"/>
    </source>
</evidence>
<name>A0A7S3JNV6_9STRA</name>
<organism evidence="3">
    <name type="scientific">Aureoumbra lagunensis</name>
    <dbReference type="NCBI Taxonomy" id="44058"/>
    <lineage>
        <taxon>Eukaryota</taxon>
        <taxon>Sar</taxon>
        <taxon>Stramenopiles</taxon>
        <taxon>Ochrophyta</taxon>
        <taxon>Pelagophyceae</taxon>
        <taxon>Pelagomonadales</taxon>
        <taxon>Aureoumbra</taxon>
    </lineage>
</organism>
<protein>
    <submittedName>
        <fullName evidence="3">Uncharacterized protein</fullName>
    </submittedName>
</protein>
<keyword evidence="1" id="KW-0175">Coiled coil</keyword>
<feature type="chain" id="PRO_5030990737" evidence="2">
    <location>
        <begin position="16"/>
        <end position="218"/>
    </location>
</feature>
<reference evidence="3" key="1">
    <citation type="submission" date="2021-01" db="EMBL/GenBank/DDBJ databases">
        <authorList>
            <person name="Corre E."/>
            <person name="Pelletier E."/>
            <person name="Niang G."/>
            <person name="Scheremetjew M."/>
            <person name="Finn R."/>
            <person name="Kale V."/>
            <person name="Holt S."/>
            <person name="Cochrane G."/>
            <person name="Meng A."/>
            <person name="Brown T."/>
            <person name="Cohen L."/>
        </authorList>
    </citation>
    <scope>NUCLEOTIDE SEQUENCE</scope>
    <source>
        <strain evidence="3">CCMP1510</strain>
    </source>
</reference>
<evidence type="ECO:0000313" key="3">
    <source>
        <dbReference type="EMBL" id="CAE0360374.1"/>
    </source>
</evidence>
<proteinExistence type="predicted"/>
<sequence>MILVLVSLFFLSVNGLFLSECVMRENAIQWAKEMSRLRREMAAVVAIYDETERCAYVGCFDDAPFAVAALANKHGKEVIAKLRHEEFPAEALENPQGPKMMRALVSSWLAEATDLNNGIVPFGNEIKDWDLYDTSINPFAAGFIGSESFNSYQANDLSAFFDTPEEQARARLQRRRENLKRKLDEAIQRGDEANAEKFFKRLTALDDGGSLDDDDEEV</sequence>
<evidence type="ECO:0000256" key="1">
    <source>
        <dbReference type="SAM" id="Coils"/>
    </source>
</evidence>
<gene>
    <name evidence="3" type="ORF">ALAG00032_LOCUS1104</name>
</gene>
<feature type="signal peptide" evidence="2">
    <location>
        <begin position="1"/>
        <end position="15"/>
    </location>
</feature>
<feature type="coiled-coil region" evidence="1">
    <location>
        <begin position="165"/>
        <end position="196"/>
    </location>
</feature>
<dbReference type="AlphaFoldDB" id="A0A7S3JNV6"/>
<dbReference type="EMBL" id="HBIJ01001530">
    <property type="protein sequence ID" value="CAE0360374.1"/>
    <property type="molecule type" value="Transcribed_RNA"/>
</dbReference>